<organism evidence="2 3">
    <name type="scientific">Caenorhabditis tropicalis</name>
    <dbReference type="NCBI Taxonomy" id="1561998"/>
    <lineage>
        <taxon>Eukaryota</taxon>
        <taxon>Metazoa</taxon>
        <taxon>Ecdysozoa</taxon>
        <taxon>Nematoda</taxon>
        <taxon>Chromadorea</taxon>
        <taxon>Rhabditida</taxon>
        <taxon>Rhabditina</taxon>
        <taxon>Rhabditomorpha</taxon>
        <taxon>Rhabditoidea</taxon>
        <taxon>Rhabditidae</taxon>
        <taxon>Peloderinae</taxon>
        <taxon>Caenorhabditis</taxon>
    </lineage>
</organism>
<dbReference type="InterPro" id="IPR001810">
    <property type="entry name" value="F-box_dom"/>
</dbReference>
<name>A0A1I7UET8_9PELO</name>
<dbReference type="AlphaFoldDB" id="A0A1I7UET8"/>
<dbReference type="WBParaSite" id="Csp11.Scaffold629.g8599.t1">
    <property type="protein sequence ID" value="Csp11.Scaffold629.g8599.t1"/>
    <property type="gene ID" value="Csp11.Scaffold629.g8599"/>
</dbReference>
<dbReference type="PANTHER" id="PTHR21503">
    <property type="entry name" value="F-BOX-CONTAINING HYPOTHETICAL PROTEIN C.ELEGANS"/>
    <property type="match status" value="1"/>
</dbReference>
<proteinExistence type="predicted"/>
<accession>A0A1I7UET8</accession>
<dbReference type="Proteomes" id="UP000095282">
    <property type="component" value="Unplaced"/>
</dbReference>
<dbReference type="PANTHER" id="PTHR21503:SF8">
    <property type="entry name" value="F-BOX ASSOCIATED DOMAIN-CONTAINING PROTEIN-RELATED"/>
    <property type="match status" value="1"/>
</dbReference>
<evidence type="ECO:0000313" key="2">
    <source>
        <dbReference type="Proteomes" id="UP000095282"/>
    </source>
</evidence>
<dbReference type="eggNOG" id="ENOG502TKI0">
    <property type="taxonomic scope" value="Eukaryota"/>
</dbReference>
<protein>
    <submittedName>
        <fullName evidence="3">F-box domain-containing protein</fullName>
    </submittedName>
</protein>
<keyword evidence="2" id="KW-1185">Reference proteome</keyword>
<dbReference type="PROSITE" id="PS50181">
    <property type="entry name" value="FBOX"/>
    <property type="match status" value="1"/>
</dbReference>
<evidence type="ECO:0000313" key="3">
    <source>
        <dbReference type="WBParaSite" id="Csp11.Scaffold629.g8599.t1"/>
    </source>
</evidence>
<feature type="domain" description="F-box" evidence="1">
    <location>
        <begin position="1"/>
        <end position="51"/>
    </location>
</feature>
<sequence>MNLLRLPFVVLIDIFKSIDFREKFLISLLSKRARKTLKLTCVIPHLTFNQKRFLQIHAGTLTSDSIPAVTSKWDYLIEGMIMTLGFYSDGIVLLEREQSIEKQLLLANYVLNIFRKPTISLKFHYRTRSALALSFIKMTNERQLSITSVTSRVLGRSAYFIPEFLDECCDVTDFISIFLFSGHDSVYTPSRPFKVAKFHVHGESNRLDLEKFMSCRTIAVRISKYRSWTVQYLNSFFTNWMDSDVQLENLTFCFKEESANQAIMNALNNQGAHRTLDNHWIEVNRENGPEFFFRKTSKSIRIYTKQAYAELLNVE</sequence>
<evidence type="ECO:0000259" key="1">
    <source>
        <dbReference type="PROSITE" id="PS50181"/>
    </source>
</evidence>
<reference evidence="3" key="1">
    <citation type="submission" date="2016-11" db="UniProtKB">
        <authorList>
            <consortium name="WormBaseParasite"/>
        </authorList>
    </citation>
    <scope>IDENTIFICATION</scope>
</reference>